<accession>H2XZG5</accession>
<dbReference type="GeneTree" id="ENSGT00940000171426"/>
<feature type="domain" description="ZP" evidence="5">
    <location>
        <begin position="25"/>
        <end position="195"/>
    </location>
</feature>
<dbReference type="Pfam" id="PF23344">
    <property type="entry name" value="ZP-N"/>
    <property type="match status" value="1"/>
</dbReference>
<dbReference type="Gene3D" id="2.60.40.3210">
    <property type="entry name" value="Zona pellucida, ZP-N domain"/>
    <property type="match status" value="1"/>
</dbReference>
<keyword evidence="7" id="KW-1185">Reference proteome</keyword>
<feature type="disulfide bond" evidence="3">
    <location>
        <begin position="8"/>
        <end position="17"/>
    </location>
</feature>
<evidence type="ECO:0000256" key="2">
    <source>
        <dbReference type="ARBA" id="ARBA00023157"/>
    </source>
</evidence>
<reference evidence="6" key="3">
    <citation type="submission" date="2025-09" db="UniProtKB">
        <authorList>
            <consortium name="Ensembl"/>
        </authorList>
    </citation>
    <scope>IDENTIFICATION</scope>
</reference>
<reference evidence="6" key="2">
    <citation type="submission" date="2025-08" db="UniProtKB">
        <authorList>
            <consortium name="Ensembl"/>
        </authorList>
    </citation>
    <scope>IDENTIFICATION</scope>
</reference>
<keyword evidence="1" id="KW-0732">Signal</keyword>
<name>H2XZG5_CIOIN</name>
<feature type="domain" description="EGF-like" evidence="4">
    <location>
        <begin position="1"/>
        <end position="18"/>
    </location>
</feature>
<reference evidence="7" key="1">
    <citation type="journal article" date="2002" name="Science">
        <title>The draft genome of Ciona intestinalis: insights into chordate and vertebrate origins.</title>
        <authorList>
            <person name="Dehal P."/>
            <person name="Satou Y."/>
            <person name="Campbell R.K."/>
            <person name="Chapman J."/>
            <person name="Degnan B."/>
            <person name="De Tomaso A."/>
            <person name="Davidson B."/>
            <person name="Di Gregorio A."/>
            <person name="Gelpke M."/>
            <person name="Goodstein D.M."/>
            <person name="Harafuji N."/>
            <person name="Hastings K.E."/>
            <person name="Ho I."/>
            <person name="Hotta K."/>
            <person name="Huang W."/>
            <person name="Kawashima T."/>
            <person name="Lemaire P."/>
            <person name="Martinez D."/>
            <person name="Meinertzhagen I.A."/>
            <person name="Necula S."/>
            <person name="Nonaka M."/>
            <person name="Putnam N."/>
            <person name="Rash S."/>
            <person name="Saiga H."/>
            <person name="Satake M."/>
            <person name="Terry A."/>
            <person name="Yamada L."/>
            <person name="Wang H.G."/>
            <person name="Awazu S."/>
            <person name="Azumi K."/>
            <person name="Boore J."/>
            <person name="Branno M."/>
            <person name="Chin-Bow S."/>
            <person name="DeSantis R."/>
            <person name="Doyle S."/>
            <person name="Francino P."/>
            <person name="Keys D.N."/>
            <person name="Haga S."/>
            <person name="Hayashi H."/>
            <person name="Hino K."/>
            <person name="Imai K.S."/>
            <person name="Inaba K."/>
            <person name="Kano S."/>
            <person name="Kobayashi K."/>
            <person name="Kobayashi M."/>
            <person name="Lee B.I."/>
            <person name="Makabe K.W."/>
            <person name="Manohar C."/>
            <person name="Matassi G."/>
            <person name="Medina M."/>
            <person name="Mochizuki Y."/>
            <person name="Mount S."/>
            <person name="Morishita T."/>
            <person name="Miura S."/>
            <person name="Nakayama A."/>
            <person name="Nishizaka S."/>
            <person name="Nomoto H."/>
            <person name="Ohta F."/>
            <person name="Oishi K."/>
            <person name="Rigoutsos I."/>
            <person name="Sano M."/>
            <person name="Sasaki A."/>
            <person name="Sasakura Y."/>
            <person name="Shoguchi E."/>
            <person name="Shin-i T."/>
            <person name="Spagnuolo A."/>
            <person name="Stainier D."/>
            <person name="Suzuki M.M."/>
            <person name="Tassy O."/>
            <person name="Takatori N."/>
            <person name="Tokuoka M."/>
            <person name="Yagi K."/>
            <person name="Yoshizaki F."/>
            <person name="Wada S."/>
            <person name="Zhang C."/>
            <person name="Hyatt P.D."/>
            <person name="Larimer F."/>
            <person name="Detter C."/>
            <person name="Doggett N."/>
            <person name="Glavina T."/>
            <person name="Hawkins T."/>
            <person name="Richardson P."/>
            <person name="Lucas S."/>
            <person name="Kohara Y."/>
            <person name="Levine M."/>
            <person name="Satoh N."/>
            <person name="Rokhsar D.S."/>
        </authorList>
    </citation>
    <scope>NUCLEOTIDE SEQUENCE [LARGE SCALE GENOMIC DNA]</scope>
</reference>
<dbReference type="PROSITE" id="PS51034">
    <property type="entry name" value="ZP_2"/>
    <property type="match status" value="1"/>
</dbReference>
<evidence type="ECO:0000256" key="3">
    <source>
        <dbReference type="PROSITE-ProRule" id="PRU00076"/>
    </source>
</evidence>
<dbReference type="InterPro" id="IPR001507">
    <property type="entry name" value="ZP_dom"/>
</dbReference>
<proteinExistence type="predicted"/>
<evidence type="ECO:0000313" key="7">
    <source>
        <dbReference type="Proteomes" id="UP000008144"/>
    </source>
</evidence>
<comment type="caution">
    <text evidence="3">Lacks conserved residue(s) required for the propagation of feature annotation.</text>
</comment>
<dbReference type="InterPro" id="IPR000742">
    <property type="entry name" value="EGF"/>
</dbReference>
<evidence type="ECO:0000256" key="1">
    <source>
        <dbReference type="ARBA" id="ARBA00022729"/>
    </source>
</evidence>
<dbReference type="PROSITE" id="PS00022">
    <property type="entry name" value="EGF_1"/>
    <property type="match status" value="1"/>
</dbReference>
<dbReference type="PANTHER" id="PTHR14002">
    <property type="entry name" value="ENDOGLIN/TGF-BETA RECEPTOR TYPE III"/>
    <property type="match status" value="1"/>
</dbReference>
<dbReference type="PANTHER" id="PTHR14002:SF43">
    <property type="entry name" value="DELTA-LIKE PROTEIN"/>
    <property type="match status" value="1"/>
</dbReference>
<dbReference type="Proteomes" id="UP000008144">
    <property type="component" value="Unassembled WGS sequence"/>
</dbReference>
<keyword evidence="3" id="KW-0245">EGF-like domain</keyword>
<organism evidence="6 7">
    <name type="scientific">Ciona intestinalis</name>
    <name type="common">Transparent sea squirt</name>
    <name type="synonym">Ascidia intestinalis</name>
    <dbReference type="NCBI Taxonomy" id="7719"/>
    <lineage>
        <taxon>Eukaryota</taxon>
        <taxon>Metazoa</taxon>
        <taxon>Chordata</taxon>
        <taxon>Tunicata</taxon>
        <taxon>Ascidiacea</taxon>
        <taxon>Phlebobranchia</taxon>
        <taxon>Cionidae</taxon>
        <taxon>Ciona</taxon>
    </lineage>
</organism>
<evidence type="ECO:0000313" key="6">
    <source>
        <dbReference type="Ensembl" id="ENSCINP00000035049.1"/>
    </source>
</evidence>
<evidence type="ECO:0008006" key="8">
    <source>
        <dbReference type="Google" id="ProtNLM"/>
    </source>
</evidence>
<sequence length="195" mass="22075">MGGFYCACAQDYHGRFCDNKLPHVRCLRDRIVLVVGKSLVREEAGTVDRKLVYVGRGRRDEARCWSRDVGDELVVTLNIFSNCGTNIKKRGRNFVYKNRLFLDTSSNTSSSTSSPDNLVLLDWSCVYPRNYVTSLRQSISPAINQPERQVAYGKFIIDLKMFPTLDLSPLSDLRPPATLVTGQRVYAQVQLMTSQ</sequence>
<dbReference type="AlphaFoldDB" id="H2XZG5"/>
<evidence type="ECO:0000259" key="5">
    <source>
        <dbReference type="PROSITE" id="PS51034"/>
    </source>
</evidence>
<dbReference type="InterPro" id="IPR055356">
    <property type="entry name" value="ZP-N"/>
</dbReference>
<keyword evidence="2 3" id="KW-1015">Disulfide bond</keyword>
<protein>
    <recommendedName>
        <fullName evidence="8">EGF-like domain-containing protein</fullName>
    </recommendedName>
</protein>
<evidence type="ECO:0000259" key="4">
    <source>
        <dbReference type="PROSITE" id="PS50026"/>
    </source>
</evidence>
<dbReference type="Ensembl" id="ENSCINT00000030628.1">
    <property type="protein sequence ID" value="ENSCINP00000035049.1"/>
    <property type="gene ID" value="ENSCING00000021716.1"/>
</dbReference>
<dbReference type="HOGENOM" id="CLU_1399162_0_0_1"/>
<dbReference type="OMA" id="HGRFCDN"/>
<dbReference type="PROSITE" id="PS50026">
    <property type="entry name" value="EGF_3"/>
    <property type="match status" value="1"/>
</dbReference>
<dbReference type="InParanoid" id="H2XZG5"/>